<evidence type="ECO:0000256" key="3">
    <source>
        <dbReference type="ARBA" id="ARBA00022475"/>
    </source>
</evidence>
<proteinExistence type="inferred from homology"/>
<evidence type="ECO:0000313" key="16">
    <source>
        <dbReference type="Proteomes" id="UP000094893"/>
    </source>
</evidence>
<dbReference type="OrthoDB" id="9767552at2"/>
<comment type="pathway">
    <text evidence="2">Bacterial outer membrane biogenesis; LPS core biosynthesis.</text>
</comment>
<dbReference type="InterPro" id="IPR002201">
    <property type="entry name" value="Glyco_trans_9"/>
</dbReference>
<evidence type="ECO:0000256" key="5">
    <source>
        <dbReference type="ARBA" id="ARBA00022676"/>
    </source>
</evidence>
<dbReference type="GO" id="GO:0009244">
    <property type="term" value="P:lipopolysaccharide core region biosynthetic process"/>
    <property type="evidence" value="ECO:0007669"/>
    <property type="project" value="InterPro"/>
</dbReference>
<evidence type="ECO:0000256" key="7">
    <source>
        <dbReference type="ARBA" id="ARBA00022985"/>
    </source>
</evidence>
<dbReference type="AlphaFoldDB" id="A0A1C2JKC1"/>
<keyword evidence="3" id="KW-1003">Cell membrane</keyword>
<evidence type="ECO:0000256" key="4">
    <source>
        <dbReference type="ARBA" id="ARBA00022519"/>
    </source>
</evidence>
<name>A0A1C2JKC1_ACITH</name>
<dbReference type="RefSeq" id="WP_024893356.1">
    <property type="nucleotide sequence ID" value="NZ_LWRY01000019.1"/>
</dbReference>
<dbReference type="InterPro" id="IPR011908">
    <property type="entry name" value="LipoPS_heptosylTferase-I"/>
</dbReference>
<dbReference type="GO" id="GO:0005829">
    <property type="term" value="C:cytosol"/>
    <property type="evidence" value="ECO:0007669"/>
    <property type="project" value="TreeGrafter"/>
</dbReference>
<comment type="subcellular location">
    <subcellularLocation>
        <location evidence="1">Cell inner membrane</location>
        <topology evidence="1">Peripheral membrane protein</topology>
        <orientation evidence="1">Cytoplasmic side</orientation>
    </subcellularLocation>
</comment>
<gene>
    <name evidence="15" type="ORF">A6M23_03205</name>
    <name evidence="14" type="ORF">A6P07_10310</name>
</gene>
<dbReference type="InterPro" id="IPR051199">
    <property type="entry name" value="LPS_LOS_Heptosyltrfase"/>
</dbReference>
<dbReference type="PANTHER" id="PTHR30160:SF19">
    <property type="entry name" value="LIPOPOLYSACCHARIDE HEPTOSYLTRANSFERASE 1"/>
    <property type="match status" value="1"/>
</dbReference>
<comment type="catalytic activity">
    <reaction evidence="13">
        <text>an alpha-Kdo-(2-&gt;4)-alpha-Kdo-(2-&gt;6)-lipid A + ADP-L-glycero-beta-D-manno-heptose = an L-alpha-D-Hep-(1-&gt;5)-[alpha-Kdo-(2-&gt;4)]-alpha-Kdo-(2-&gt;6)-lipid A + ADP + H(+)</text>
        <dbReference type="Rhea" id="RHEA:74067"/>
        <dbReference type="ChEBI" id="CHEBI:15378"/>
        <dbReference type="ChEBI" id="CHEBI:61506"/>
        <dbReference type="ChEBI" id="CHEBI:176431"/>
        <dbReference type="ChEBI" id="CHEBI:193068"/>
        <dbReference type="ChEBI" id="CHEBI:456216"/>
        <dbReference type="EC" id="2.4.99.23"/>
    </reaction>
</comment>
<accession>A0A1C2JKC1</accession>
<evidence type="ECO:0000256" key="13">
    <source>
        <dbReference type="ARBA" id="ARBA00049201"/>
    </source>
</evidence>
<evidence type="ECO:0000256" key="11">
    <source>
        <dbReference type="ARBA" id="ARBA00044190"/>
    </source>
</evidence>
<dbReference type="STRING" id="930.GCA_002079865_02459"/>
<evidence type="ECO:0000313" key="14">
    <source>
        <dbReference type="EMBL" id="OCX72250.1"/>
    </source>
</evidence>
<dbReference type="Proteomes" id="UP000094893">
    <property type="component" value="Unassembled WGS sequence"/>
</dbReference>
<keyword evidence="5" id="KW-0328">Glycosyltransferase</keyword>
<evidence type="ECO:0000313" key="15">
    <source>
        <dbReference type="EMBL" id="OCX75243.1"/>
    </source>
</evidence>
<dbReference type="EC" id="2.4.99.23" evidence="10"/>
<organism evidence="15 17">
    <name type="scientific">Acidithiobacillus thiooxidans</name>
    <name type="common">Thiobacillus thiooxidans</name>
    <dbReference type="NCBI Taxonomy" id="930"/>
    <lineage>
        <taxon>Bacteria</taxon>
        <taxon>Pseudomonadati</taxon>
        <taxon>Pseudomonadota</taxon>
        <taxon>Acidithiobacillia</taxon>
        <taxon>Acidithiobacillales</taxon>
        <taxon>Acidithiobacillaceae</taxon>
        <taxon>Acidithiobacillus</taxon>
    </lineage>
</organism>
<dbReference type="Proteomes" id="UP000095008">
    <property type="component" value="Unassembled WGS sequence"/>
</dbReference>
<evidence type="ECO:0000256" key="9">
    <source>
        <dbReference type="ARBA" id="ARBA00043995"/>
    </source>
</evidence>
<protein>
    <recommendedName>
        <fullName evidence="11">Lipopolysaccharide heptosyltransferase 1</fullName>
        <ecNumber evidence="10">2.4.99.23</ecNumber>
    </recommendedName>
    <alternativeName>
        <fullName evidence="12">ADP-heptose:lipopolysaccharide heptosyltransferase I</fullName>
    </alternativeName>
</protein>
<dbReference type="GO" id="GO:0005886">
    <property type="term" value="C:plasma membrane"/>
    <property type="evidence" value="ECO:0007669"/>
    <property type="project" value="UniProtKB-SubCell"/>
</dbReference>
<dbReference type="EMBL" id="LWSA01000147">
    <property type="protein sequence ID" value="OCX72250.1"/>
    <property type="molecule type" value="Genomic_DNA"/>
</dbReference>
<dbReference type="CDD" id="cd03789">
    <property type="entry name" value="GT9_LPS_heptosyltransferase"/>
    <property type="match status" value="1"/>
</dbReference>
<evidence type="ECO:0000256" key="12">
    <source>
        <dbReference type="ARBA" id="ARBA00044330"/>
    </source>
</evidence>
<comment type="caution">
    <text evidence="15">The sequence shown here is derived from an EMBL/GenBank/DDBJ whole genome shotgun (WGS) entry which is preliminary data.</text>
</comment>
<dbReference type="PANTHER" id="PTHR30160">
    <property type="entry name" value="TETRAACYLDISACCHARIDE 4'-KINASE-RELATED"/>
    <property type="match status" value="1"/>
</dbReference>
<dbReference type="eggNOG" id="COG0859">
    <property type="taxonomic scope" value="Bacteria"/>
</dbReference>
<evidence type="ECO:0000256" key="2">
    <source>
        <dbReference type="ARBA" id="ARBA00004713"/>
    </source>
</evidence>
<dbReference type="SUPFAM" id="SSF53756">
    <property type="entry name" value="UDP-Glycosyltransferase/glycogen phosphorylase"/>
    <property type="match status" value="1"/>
</dbReference>
<keyword evidence="17" id="KW-1185">Reference proteome</keyword>
<evidence type="ECO:0000256" key="6">
    <source>
        <dbReference type="ARBA" id="ARBA00022679"/>
    </source>
</evidence>
<comment type="similarity">
    <text evidence="9">Belongs to the glycosyltransferase 9 family.</text>
</comment>
<dbReference type="NCBIfam" id="TIGR02193">
    <property type="entry name" value="heptsyl_trn_I"/>
    <property type="match status" value="1"/>
</dbReference>
<evidence type="ECO:0000256" key="8">
    <source>
        <dbReference type="ARBA" id="ARBA00023136"/>
    </source>
</evidence>
<dbReference type="GO" id="GO:0008713">
    <property type="term" value="F:ADP-heptose-lipopolysaccharide heptosyltransferase activity"/>
    <property type="evidence" value="ECO:0007669"/>
    <property type="project" value="TreeGrafter"/>
</dbReference>
<evidence type="ECO:0000256" key="1">
    <source>
        <dbReference type="ARBA" id="ARBA00004515"/>
    </source>
</evidence>
<sequence>MKLLLLRLSSLGDVLHTLPAMSDLAVHCPDVEVDWLVEPAFAPVVVWHPNVKNAMPFSLRALKQTPLTFPAELRQLRNTLLAKHYDAVLDSQGLYKSALLARLAGAPVSGLAADSAREPGASRLYQQRFTVPWSSPAIARNRQLFAAALQYPLPDTPPDFALAPLRRQWQDQSLADPLLQWVRKPFVMGFHATSAAWKTKEWPERHWRTLASHLCVKGLNLLLPAADERERLRVASIQAGADNVIALPRLNLETLAIIMSKAQAFVGMDTGLSYLGSALGLAGVTLYGPTSVEQLAHGGEQQINLQSPQSCAPCGKARCPLPEAQNGRILCQEALEPDQVWAALSSLLESSAS</sequence>
<dbReference type="EMBL" id="LWRY01000019">
    <property type="protein sequence ID" value="OCX75243.1"/>
    <property type="molecule type" value="Genomic_DNA"/>
</dbReference>
<keyword evidence="4" id="KW-0997">Cell inner membrane</keyword>
<dbReference type="Gene3D" id="3.40.50.2000">
    <property type="entry name" value="Glycogen Phosphorylase B"/>
    <property type="match status" value="2"/>
</dbReference>
<evidence type="ECO:0000313" key="17">
    <source>
        <dbReference type="Proteomes" id="UP000095008"/>
    </source>
</evidence>
<evidence type="ECO:0000256" key="10">
    <source>
        <dbReference type="ARBA" id="ARBA00044041"/>
    </source>
</evidence>
<keyword evidence="6 15" id="KW-0808">Transferase</keyword>
<keyword evidence="8" id="KW-0472">Membrane</keyword>
<dbReference type="Pfam" id="PF01075">
    <property type="entry name" value="Glyco_transf_9"/>
    <property type="match status" value="1"/>
</dbReference>
<reference evidence="15 16" key="1">
    <citation type="journal article" date="2016" name="Int. J. Mol. Sci.">
        <title>Comparative genomics of the extreme acidophile Acidithiobacillus thiooxidans reveals intraspecific divergence and niche adaptation.</title>
        <authorList>
            <person name="Zhang X."/>
            <person name="Feng X."/>
            <person name="Tao J."/>
            <person name="Ma L."/>
            <person name="Xiao Y."/>
            <person name="Liang Y."/>
            <person name="Liu X."/>
            <person name="Yin H."/>
        </authorList>
    </citation>
    <scope>NUCLEOTIDE SEQUENCE [LARGE SCALE GENOMIC DNA]</scope>
    <source>
        <strain evidence="14 16">A02</strain>
        <strain evidence="15">DXS-W</strain>
    </source>
</reference>
<keyword evidence="7" id="KW-0448">Lipopolysaccharide biosynthesis</keyword>